<dbReference type="Proteomes" id="UP000805193">
    <property type="component" value="Unassembled WGS sequence"/>
</dbReference>
<protein>
    <submittedName>
        <fullName evidence="1">Uncharacterized protein</fullName>
    </submittedName>
</protein>
<gene>
    <name evidence="1" type="ORF">HPB47_009362</name>
</gene>
<proteinExistence type="predicted"/>
<accession>A0AC60P274</accession>
<comment type="caution">
    <text evidence="1">The sequence shown here is derived from an EMBL/GenBank/DDBJ whole genome shotgun (WGS) entry which is preliminary data.</text>
</comment>
<reference evidence="1 2" key="1">
    <citation type="journal article" date="2020" name="Cell">
        <title>Large-Scale Comparative Analyses of Tick Genomes Elucidate Their Genetic Diversity and Vector Capacities.</title>
        <authorList>
            <consortium name="Tick Genome and Microbiome Consortium (TIGMIC)"/>
            <person name="Jia N."/>
            <person name="Wang J."/>
            <person name="Shi W."/>
            <person name="Du L."/>
            <person name="Sun Y."/>
            <person name="Zhan W."/>
            <person name="Jiang J.F."/>
            <person name="Wang Q."/>
            <person name="Zhang B."/>
            <person name="Ji P."/>
            <person name="Bell-Sakyi L."/>
            <person name="Cui X.M."/>
            <person name="Yuan T.T."/>
            <person name="Jiang B.G."/>
            <person name="Yang W.F."/>
            <person name="Lam T.T."/>
            <person name="Chang Q.C."/>
            <person name="Ding S.J."/>
            <person name="Wang X.J."/>
            <person name="Zhu J.G."/>
            <person name="Ruan X.D."/>
            <person name="Zhao L."/>
            <person name="Wei J.T."/>
            <person name="Ye R.Z."/>
            <person name="Que T.C."/>
            <person name="Du C.H."/>
            <person name="Zhou Y.H."/>
            <person name="Cheng J.X."/>
            <person name="Dai P.F."/>
            <person name="Guo W.B."/>
            <person name="Han X.H."/>
            <person name="Huang E.J."/>
            <person name="Li L.F."/>
            <person name="Wei W."/>
            <person name="Gao Y.C."/>
            <person name="Liu J.Z."/>
            <person name="Shao H.Z."/>
            <person name="Wang X."/>
            <person name="Wang C.C."/>
            <person name="Yang T.C."/>
            <person name="Huo Q.B."/>
            <person name="Li W."/>
            <person name="Chen H.Y."/>
            <person name="Chen S.E."/>
            <person name="Zhou L.G."/>
            <person name="Ni X.B."/>
            <person name="Tian J.H."/>
            <person name="Sheng Y."/>
            <person name="Liu T."/>
            <person name="Pan Y.S."/>
            <person name="Xia L.Y."/>
            <person name="Li J."/>
            <person name="Zhao F."/>
            <person name="Cao W.C."/>
        </authorList>
    </citation>
    <scope>NUCLEOTIDE SEQUENCE [LARGE SCALE GENOMIC DNA]</scope>
    <source>
        <strain evidence="1">Iper-2018</strain>
    </source>
</reference>
<evidence type="ECO:0000313" key="2">
    <source>
        <dbReference type="Proteomes" id="UP000805193"/>
    </source>
</evidence>
<keyword evidence="2" id="KW-1185">Reference proteome</keyword>
<sequence>MTPAADDKPEKVGIDVVKSGIAMIDAEHVCDALNCTLASVVPFHWGYSESAYLRQGGPNERFFSSSSSFEKAGRRAWRPWAPPKCCHASLCNAEPSATENTEELNQSGLAHAGRGDRYGDGVPDTSVQSCQTRFRANAAAVGGADSRVVRAGIRRVVALIPNQRRPCVAAAAAASVPGPQLQTTPIASCSIITERFLYPRFRRRRIPGKGAGRGWRPKCGPGRRLHSGGPSTTKQAIGRKGEIVKAYVLESRIKEGGKAVMGLCVYVQEPSFH</sequence>
<dbReference type="EMBL" id="JABSTQ010011253">
    <property type="protein sequence ID" value="KAG0413484.1"/>
    <property type="molecule type" value="Genomic_DNA"/>
</dbReference>
<evidence type="ECO:0000313" key="1">
    <source>
        <dbReference type="EMBL" id="KAG0413484.1"/>
    </source>
</evidence>
<organism evidence="1 2">
    <name type="scientific">Ixodes persulcatus</name>
    <name type="common">Taiga tick</name>
    <dbReference type="NCBI Taxonomy" id="34615"/>
    <lineage>
        <taxon>Eukaryota</taxon>
        <taxon>Metazoa</taxon>
        <taxon>Ecdysozoa</taxon>
        <taxon>Arthropoda</taxon>
        <taxon>Chelicerata</taxon>
        <taxon>Arachnida</taxon>
        <taxon>Acari</taxon>
        <taxon>Parasitiformes</taxon>
        <taxon>Ixodida</taxon>
        <taxon>Ixodoidea</taxon>
        <taxon>Ixodidae</taxon>
        <taxon>Ixodinae</taxon>
        <taxon>Ixodes</taxon>
    </lineage>
</organism>
<name>A0AC60P274_IXOPE</name>